<feature type="domain" description="Core-binding (CB)" evidence="4">
    <location>
        <begin position="1"/>
        <end position="78"/>
    </location>
</feature>
<dbReference type="InterPro" id="IPR004107">
    <property type="entry name" value="Integrase_SAM-like_N"/>
</dbReference>
<sequence>MSSSPFINSIRREIRLRGYSYTTEKSYLYWIRFFIRYNALKHPTEMGATEVRNFLSYLATERHVAVNTQKSALNALVF</sequence>
<dbReference type="AlphaFoldDB" id="A0A364NMR2"/>
<dbReference type="Pfam" id="PF13495">
    <property type="entry name" value="Phage_int_SAM_4"/>
    <property type="match status" value="1"/>
</dbReference>
<dbReference type="EMBL" id="QKRX01000005">
    <property type="protein sequence ID" value="RAU18388.1"/>
    <property type="molecule type" value="Genomic_DNA"/>
</dbReference>
<dbReference type="PROSITE" id="PS51900">
    <property type="entry name" value="CB"/>
    <property type="match status" value="1"/>
</dbReference>
<organism evidence="5 6">
    <name type="scientific">Nitrincola tibetensis</name>
    <dbReference type="NCBI Taxonomy" id="2219697"/>
    <lineage>
        <taxon>Bacteria</taxon>
        <taxon>Pseudomonadati</taxon>
        <taxon>Pseudomonadota</taxon>
        <taxon>Gammaproteobacteria</taxon>
        <taxon>Oceanospirillales</taxon>
        <taxon>Oceanospirillaceae</taxon>
        <taxon>Nitrincola</taxon>
    </lineage>
</organism>
<dbReference type="GO" id="GO:0003677">
    <property type="term" value="F:DNA binding"/>
    <property type="evidence" value="ECO:0007669"/>
    <property type="project" value="UniProtKB-UniRule"/>
</dbReference>
<evidence type="ECO:0000259" key="4">
    <source>
        <dbReference type="PROSITE" id="PS51900"/>
    </source>
</evidence>
<evidence type="ECO:0000313" key="5">
    <source>
        <dbReference type="EMBL" id="RAU18388.1"/>
    </source>
</evidence>
<keyword evidence="2 3" id="KW-0238">DNA-binding</keyword>
<dbReference type="Proteomes" id="UP000250744">
    <property type="component" value="Unassembled WGS sequence"/>
</dbReference>
<comment type="caution">
    <text evidence="5">The sequence shown here is derived from an EMBL/GenBank/DDBJ whole genome shotgun (WGS) entry which is preliminary data.</text>
</comment>
<dbReference type="RefSeq" id="WP_112159028.1">
    <property type="nucleotide sequence ID" value="NZ_QKRX01000005.1"/>
</dbReference>
<dbReference type="GO" id="GO:0015074">
    <property type="term" value="P:DNA integration"/>
    <property type="evidence" value="ECO:0007669"/>
    <property type="project" value="UniProtKB-KW"/>
</dbReference>
<accession>A0A364NMR2</accession>
<keyword evidence="1" id="KW-0229">DNA integration</keyword>
<evidence type="ECO:0000313" key="6">
    <source>
        <dbReference type="Proteomes" id="UP000250744"/>
    </source>
</evidence>
<proteinExistence type="predicted"/>
<keyword evidence="6" id="KW-1185">Reference proteome</keyword>
<dbReference type="OrthoDB" id="9801717at2"/>
<protein>
    <recommendedName>
        <fullName evidence="4">Core-binding (CB) domain-containing protein</fullName>
    </recommendedName>
</protein>
<gene>
    <name evidence="5" type="ORF">DN062_09175</name>
</gene>
<evidence type="ECO:0000256" key="3">
    <source>
        <dbReference type="PROSITE-ProRule" id="PRU01248"/>
    </source>
</evidence>
<evidence type="ECO:0000256" key="1">
    <source>
        <dbReference type="ARBA" id="ARBA00022908"/>
    </source>
</evidence>
<name>A0A364NMR2_9GAMM</name>
<dbReference type="InterPro" id="IPR044068">
    <property type="entry name" value="CB"/>
</dbReference>
<evidence type="ECO:0000256" key="2">
    <source>
        <dbReference type="ARBA" id="ARBA00023125"/>
    </source>
</evidence>
<reference evidence="5 6" key="1">
    <citation type="submission" date="2018-06" db="EMBL/GenBank/DDBJ databases">
        <title>Nitrincola tibetense sp. nov., isolated from Lake XuguoCo on Tibetan Plateau.</title>
        <authorList>
            <person name="Xing P."/>
        </authorList>
    </citation>
    <scope>NUCLEOTIDE SEQUENCE [LARGE SCALE GENOMIC DNA]</scope>
    <source>
        <strain evidence="6">xg18</strain>
    </source>
</reference>
<dbReference type="InterPro" id="IPR010998">
    <property type="entry name" value="Integrase_recombinase_N"/>
</dbReference>
<dbReference type="Gene3D" id="1.10.150.130">
    <property type="match status" value="1"/>
</dbReference>